<protein>
    <submittedName>
        <fullName evidence="1">Uncharacterized protein</fullName>
    </submittedName>
</protein>
<proteinExistence type="predicted"/>
<dbReference type="Proteomes" id="UP001159363">
    <property type="component" value="Chromosome 9"/>
</dbReference>
<gene>
    <name evidence="1" type="ORF">PR048_024244</name>
</gene>
<dbReference type="EMBL" id="JARBHB010000010">
    <property type="protein sequence ID" value="KAJ8873427.1"/>
    <property type="molecule type" value="Genomic_DNA"/>
</dbReference>
<sequence>MATGTHAPFRARVRIPLPPFFLLLLQPRPFPFSPPPSPLETGTAAHPCPIFRMLMSSFRNSVGIRTCSDLNCPPPPQHSSSTQLFLSLSFGPSLVIPASHRFDVIGSDYSIFGAGRFVMEGGEGSSTILSSKEPLPPHPYNLFPSSPGCSHTLESFGPVLLKTCEGTVKRLVTSGRGTEYWRIQRRNIRSSHELHPNTPAIQRHWPPTCRDTVNQNSARSYSTTGNYSPASKASSPGAVASGFAHVGLTPDDAAGRRVFSGISRLPRRLHSGASSYSLRFTFTGSQDLAVKSHPILLTHSLTIKEN</sequence>
<accession>A0ABQ9GN49</accession>
<evidence type="ECO:0000313" key="1">
    <source>
        <dbReference type="EMBL" id="KAJ8873427.1"/>
    </source>
</evidence>
<evidence type="ECO:0000313" key="2">
    <source>
        <dbReference type="Proteomes" id="UP001159363"/>
    </source>
</evidence>
<comment type="caution">
    <text evidence="1">The sequence shown here is derived from an EMBL/GenBank/DDBJ whole genome shotgun (WGS) entry which is preliminary data.</text>
</comment>
<keyword evidence="2" id="KW-1185">Reference proteome</keyword>
<reference evidence="1 2" key="1">
    <citation type="submission" date="2023-02" db="EMBL/GenBank/DDBJ databases">
        <title>LHISI_Scaffold_Assembly.</title>
        <authorList>
            <person name="Stuart O.P."/>
            <person name="Cleave R."/>
            <person name="Magrath M.J.L."/>
            <person name="Mikheyev A.S."/>
        </authorList>
    </citation>
    <scope>NUCLEOTIDE SEQUENCE [LARGE SCALE GENOMIC DNA]</scope>
    <source>
        <strain evidence="1">Daus_M_001</strain>
        <tissue evidence="1">Leg muscle</tissue>
    </source>
</reference>
<organism evidence="1 2">
    <name type="scientific">Dryococelus australis</name>
    <dbReference type="NCBI Taxonomy" id="614101"/>
    <lineage>
        <taxon>Eukaryota</taxon>
        <taxon>Metazoa</taxon>
        <taxon>Ecdysozoa</taxon>
        <taxon>Arthropoda</taxon>
        <taxon>Hexapoda</taxon>
        <taxon>Insecta</taxon>
        <taxon>Pterygota</taxon>
        <taxon>Neoptera</taxon>
        <taxon>Polyneoptera</taxon>
        <taxon>Phasmatodea</taxon>
        <taxon>Verophasmatodea</taxon>
        <taxon>Anareolatae</taxon>
        <taxon>Phasmatidae</taxon>
        <taxon>Eurycanthinae</taxon>
        <taxon>Dryococelus</taxon>
    </lineage>
</organism>
<name>A0ABQ9GN49_9NEOP</name>